<protein>
    <submittedName>
        <fullName evidence="2">Uncharacterized protein</fullName>
    </submittedName>
</protein>
<name>A0AAV9RDJ6_9TELE</name>
<reference evidence="2 3" key="1">
    <citation type="submission" date="2021-06" db="EMBL/GenBank/DDBJ databases">
        <authorList>
            <person name="Palmer J.M."/>
        </authorList>
    </citation>
    <scope>NUCLEOTIDE SEQUENCE [LARGE SCALE GENOMIC DNA]</scope>
    <source>
        <strain evidence="2 3">MEX-2019</strain>
        <tissue evidence="2">Muscle</tissue>
    </source>
</reference>
<sequence>MLIRIHGCRVAEACRVLEDDSSSDMSVDELNAFLALVYVREGTSQYQDQADKCKELKKWVTQQEEELRRIYGEEVEILDSPLLLQEMEGARGRQPTPVSPVFIPGRIRSSLPPTVSATSISSRRRRHHRKPSSSPTASELSTLTATSSGPFTPAAASVESSTSAATPESTEFPAGFGSSPGWRRSRGAVVFGEVWTDASYPSTEGPSAMVSSQLLSPELVGGHPAPTAVHQSPLWPPVSTWVQASLDVMRAECMKARCCSFVRHLMEHPEDLNLVHAVLQAEFLAEGWLDAPAPVSAGGPFDPLFIAIKAAQSPKDSGPQPVATKLQDPQHTAKLHEPQQPQHAAKLHEPQTRVPEFPEGSEDGPPQTRVPEFPP</sequence>
<feature type="compositionally biased region" description="Low complexity" evidence="1">
    <location>
        <begin position="132"/>
        <end position="171"/>
    </location>
</feature>
<gene>
    <name evidence="2" type="ORF">CRENBAI_012425</name>
</gene>
<feature type="region of interest" description="Disordered" evidence="1">
    <location>
        <begin position="89"/>
        <end position="178"/>
    </location>
</feature>
<feature type="compositionally biased region" description="Basic residues" evidence="1">
    <location>
        <begin position="122"/>
        <end position="131"/>
    </location>
</feature>
<organism evidence="2 3">
    <name type="scientific">Crenichthys baileyi</name>
    <name type="common">White River springfish</name>
    <dbReference type="NCBI Taxonomy" id="28760"/>
    <lineage>
        <taxon>Eukaryota</taxon>
        <taxon>Metazoa</taxon>
        <taxon>Chordata</taxon>
        <taxon>Craniata</taxon>
        <taxon>Vertebrata</taxon>
        <taxon>Euteleostomi</taxon>
        <taxon>Actinopterygii</taxon>
        <taxon>Neopterygii</taxon>
        <taxon>Teleostei</taxon>
        <taxon>Neoteleostei</taxon>
        <taxon>Acanthomorphata</taxon>
        <taxon>Ovalentaria</taxon>
        <taxon>Atherinomorphae</taxon>
        <taxon>Cyprinodontiformes</taxon>
        <taxon>Goodeidae</taxon>
        <taxon>Crenichthys</taxon>
    </lineage>
</organism>
<keyword evidence="3" id="KW-1185">Reference proteome</keyword>
<evidence type="ECO:0000313" key="3">
    <source>
        <dbReference type="Proteomes" id="UP001311232"/>
    </source>
</evidence>
<feature type="region of interest" description="Disordered" evidence="1">
    <location>
        <begin position="312"/>
        <end position="375"/>
    </location>
</feature>
<proteinExistence type="predicted"/>
<dbReference type="EMBL" id="JAHHUM010002041">
    <property type="protein sequence ID" value="KAK5606952.1"/>
    <property type="molecule type" value="Genomic_DNA"/>
</dbReference>
<feature type="compositionally biased region" description="Polar residues" evidence="1">
    <location>
        <begin position="111"/>
        <end position="120"/>
    </location>
</feature>
<evidence type="ECO:0000256" key="1">
    <source>
        <dbReference type="SAM" id="MobiDB-lite"/>
    </source>
</evidence>
<evidence type="ECO:0000313" key="2">
    <source>
        <dbReference type="EMBL" id="KAK5606952.1"/>
    </source>
</evidence>
<dbReference type="AlphaFoldDB" id="A0AAV9RDJ6"/>
<dbReference type="Proteomes" id="UP001311232">
    <property type="component" value="Unassembled WGS sequence"/>
</dbReference>
<comment type="caution">
    <text evidence="2">The sequence shown here is derived from an EMBL/GenBank/DDBJ whole genome shotgun (WGS) entry which is preliminary data.</text>
</comment>
<accession>A0AAV9RDJ6</accession>